<dbReference type="CDD" id="cd06225">
    <property type="entry name" value="HAMP"/>
    <property type="match status" value="1"/>
</dbReference>
<dbReference type="PANTHER" id="PTHR43531:SF14">
    <property type="entry name" value="METHYL-ACCEPTING CHEMOTAXIS PROTEIN I-RELATED"/>
    <property type="match status" value="1"/>
</dbReference>
<gene>
    <name evidence="16" type="ORF">BGL_2c20910</name>
</gene>
<dbReference type="InterPro" id="IPR051310">
    <property type="entry name" value="MCP_chemotaxis"/>
</dbReference>
<evidence type="ECO:0000256" key="9">
    <source>
        <dbReference type="ARBA" id="ARBA00023224"/>
    </source>
</evidence>
<dbReference type="GO" id="GO:0005886">
    <property type="term" value="C:plasma membrane"/>
    <property type="evidence" value="ECO:0007669"/>
    <property type="project" value="UniProtKB-SubCell"/>
</dbReference>
<feature type="domain" description="Methyl-accepting transducer" evidence="14">
    <location>
        <begin position="269"/>
        <end position="498"/>
    </location>
</feature>
<evidence type="ECO:0000256" key="12">
    <source>
        <dbReference type="SAM" id="Coils"/>
    </source>
</evidence>
<feature type="domain" description="HAMP" evidence="15">
    <location>
        <begin position="212"/>
        <end position="264"/>
    </location>
</feature>
<reference evidence="17" key="1">
    <citation type="submission" date="2011-03" db="EMBL/GenBank/DDBJ databases">
        <authorList>
            <person name="Voget S."/>
            <person name="Streit W.R."/>
            <person name="Jaeger K.E."/>
            <person name="Daniel R."/>
        </authorList>
    </citation>
    <scope>NUCLEOTIDE SEQUENCE [LARGE SCALE GENOMIC DNA]</scope>
    <source>
        <strain evidence="17">PG1</strain>
    </source>
</reference>
<accession>A0A0B6SA46</accession>
<dbReference type="GO" id="GO:0004888">
    <property type="term" value="F:transmembrane signaling receptor activity"/>
    <property type="evidence" value="ECO:0007669"/>
    <property type="project" value="InterPro"/>
</dbReference>
<dbReference type="InterPro" id="IPR003122">
    <property type="entry name" value="Tar_rcpt_lig-bd"/>
</dbReference>
<evidence type="ECO:0000256" key="1">
    <source>
        <dbReference type="ARBA" id="ARBA00004429"/>
    </source>
</evidence>
<evidence type="ECO:0000256" key="11">
    <source>
        <dbReference type="PROSITE-ProRule" id="PRU00284"/>
    </source>
</evidence>
<protein>
    <submittedName>
        <fullName evidence="16">Methyl-accepting chemotaxis sensory transducer</fullName>
    </submittedName>
</protein>
<evidence type="ECO:0000256" key="2">
    <source>
        <dbReference type="ARBA" id="ARBA00022475"/>
    </source>
</evidence>
<dbReference type="KEGG" id="bgp:BGL_2c20910"/>
<keyword evidence="12" id="KW-0175">Coiled coil</keyword>
<dbReference type="Pfam" id="PF00672">
    <property type="entry name" value="HAMP"/>
    <property type="match status" value="1"/>
</dbReference>
<name>A0A0B6SA46_BURPL</name>
<dbReference type="SUPFAM" id="SSF47170">
    <property type="entry name" value="Aspartate receptor, ligand-binding domain"/>
    <property type="match status" value="1"/>
</dbReference>
<dbReference type="GO" id="GO:0006935">
    <property type="term" value="P:chemotaxis"/>
    <property type="evidence" value="ECO:0007669"/>
    <property type="project" value="UniProtKB-KW"/>
</dbReference>
<dbReference type="SUPFAM" id="SSF58104">
    <property type="entry name" value="Methyl-accepting chemotaxis protein (MCP) signaling domain"/>
    <property type="match status" value="1"/>
</dbReference>
<comment type="similarity">
    <text evidence="10">Belongs to the methyl-accepting chemotaxis (MCP) protein family.</text>
</comment>
<evidence type="ECO:0000256" key="5">
    <source>
        <dbReference type="ARBA" id="ARBA00022519"/>
    </source>
</evidence>
<evidence type="ECO:0000256" key="8">
    <source>
        <dbReference type="ARBA" id="ARBA00023136"/>
    </source>
</evidence>
<dbReference type="SMART" id="SM00304">
    <property type="entry name" value="HAMP"/>
    <property type="match status" value="1"/>
</dbReference>
<dbReference type="InterPro" id="IPR004090">
    <property type="entry name" value="Chemotax_Me-accpt_rcpt"/>
</dbReference>
<dbReference type="FunFam" id="1.10.287.950:FF:000001">
    <property type="entry name" value="Methyl-accepting chemotaxis sensory transducer"/>
    <property type="match status" value="1"/>
</dbReference>
<evidence type="ECO:0000256" key="4">
    <source>
        <dbReference type="ARBA" id="ARBA00022500"/>
    </source>
</evidence>
<dbReference type="Pfam" id="PF02203">
    <property type="entry name" value="TarH"/>
    <property type="match status" value="1"/>
</dbReference>
<dbReference type="SMART" id="SM00283">
    <property type="entry name" value="MA"/>
    <property type="match status" value="1"/>
</dbReference>
<dbReference type="InterPro" id="IPR004089">
    <property type="entry name" value="MCPsignal_dom"/>
</dbReference>
<dbReference type="InterPro" id="IPR035440">
    <property type="entry name" value="4HB_MCP_dom_sf"/>
</dbReference>
<keyword evidence="7 13" id="KW-1133">Transmembrane helix</keyword>
<evidence type="ECO:0000256" key="3">
    <source>
        <dbReference type="ARBA" id="ARBA00022481"/>
    </source>
</evidence>
<dbReference type="HOGENOM" id="CLU_000445_107_16_4"/>
<dbReference type="PRINTS" id="PR00260">
    <property type="entry name" value="CHEMTRNSDUCR"/>
</dbReference>
<evidence type="ECO:0000256" key="6">
    <source>
        <dbReference type="ARBA" id="ARBA00022692"/>
    </source>
</evidence>
<evidence type="ECO:0000259" key="14">
    <source>
        <dbReference type="PROSITE" id="PS50111"/>
    </source>
</evidence>
<organism evidence="16 17">
    <name type="scientific">Burkholderia plantarii</name>
    <dbReference type="NCBI Taxonomy" id="41899"/>
    <lineage>
        <taxon>Bacteria</taxon>
        <taxon>Pseudomonadati</taxon>
        <taxon>Pseudomonadota</taxon>
        <taxon>Betaproteobacteria</taxon>
        <taxon>Burkholderiales</taxon>
        <taxon>Burkholderiaceae</taxon>
        <taxon>Burkholderia</taxon>
    </lineage>
</organism>
<evidence type="ECO:0000256" key="7">
    <source>
        <dbReference type="ARBA" id="ARBA00022989"/>
    </source>
</evidence>
<dbReference type="PROSITE" id="PS50111">
    <property type="entry name" value="CHEMOTAXIS_TRANSDUC_2"/>
    <property type="match status" value="1"/>
</dbReference>
<dbReference type="Proteomes" id="UP000031838">
    <property type="component" value="Chromosome 2"/>
</dbReference>
<feature type="transmembrane region" description="Helical" evidence="13">
    <location>
        <begin position="187"/>
        <end position="210"/>
    </location>
</feature>
<keyword evidence="17" id="KW-1185">Reference proteome</keyword>
<reference evidence="16 17" key="2">
    <citation type="journal article" date="2016" name="Appl. Microbiol. Biotechnol.">
        <title>Mutations improving production and secretion of extracellular lipase by Burkholderia glumae PG1.</title>
        <authorList>
            <person name="Knapp A."/>
            <person name="Voget S."/>
            <person name="Gao R."/>
            <person name="Zaburannyi N."/>
            <person name="Krysciak D."/>
            <person name="Breuer M."/>
            <person name="Hauer B."/>
            <person name="Streit W.R."/>
            <person name="Muller R."/>
            <person name="Daniel R."/>
            <person name="Jaeger K.E."/>
        </authorList>
    </citation>
    <scope>NUCLEOTIDE SEQUENCE [LARGE SCALE GENOMIC DNA]</scope>
    <source>
        <strain evidence="16 17">PG1</strain>
    </source>
</reference>
<evidence type="ECO:0000313" key="17">
    <source>
        <dbReference type="Proteomes" id="UP000031838"/>
    </source>
</evidence>
<dbReference type="RefSeq" id="WP_042628465.1">
    <property type="nucleotide sequence ID" value="NZ_CP002581.1"/>
</dbReference>
<dbReference type="EMBL" id="CP002581">
    <property type="protein sequence ID" value="AJK50155.1"/>
    <property type="molecule type" value="Genomic_DNA"/>
</dbReference>
<keyword evidence="8 13" id="KW-0472">Membrane</keyword>
<evidence type="ECO:0000256" key="13">
    <source>
        <dbReference type="SAM" id="Phobius"/>
    </source>
</evidence>
<dbReference type="Pfam" id="PF00015">
    <property type="entry name" value="MCPsignal"/>
    <property type="match status" value="1"/>
</dbReference>
<keyword evidence="6 13" id="KW-0812">Transmembrane</keyword>
<feature type="coiled-coil region" evidence="12">
    <location>
        <begin position="469"/>
        <end position="507"/>
    </location>
</feature>
<keyword evidence="4" id="KW-0145">Chemotaxis</keyword>
<sequence length="514" mass="53354">MRNISIRMGLLFVLAIFGVMIVFGGATGIASLHAANGSTSRVHAISARVIRLNDAYKDMTRARSALVRAYSTAREQASVDTGAIGSAQGSLDKSAAELQAFADAPAIEGHDEALRQDIVRLARTHADAVQRGLDALRDNDPARYAAINTTDITASGAAYSAALERFQQQAGQLAQAEADLGAARYAMVVRLVGFGVVAALGLVVGMHFALRGLVVRPLNEVVRLLDRVADGDLGIAIPRAGDNEVGRLFGAIERMKGGLTRTVRQVLSSSDSVNVGARQIAAGNLDLSSRTEQQSAALEQTAASMQELSATVTRNAENARTASSLAGEAAQLATRGGEMVRGVVSTMNGIDGSASRMAEMIGVIDGIAFQTNILALNAAVEAARAGEQGRGFAVVASEVRTLAQRSAGAAREIRVLIDDSLGKVWAGNTQVAQAGAAIDETVRAVQRVAGIVQEISTESGEQASGIVQIGQAVAQMEQVTQQNAALVEEAAAAAGSLETQARQLEAAASSFRLA</sequence>
<dbReference type="Gene3D" id="1.20.120.30">
    <property type="entry name" value="Aspartate receptor, ligand-binding domain"/>
    <property type="match status" value="1"/>
</dbReference>
<evidence type="ECO:0000256" key="10">
    <source>
        <dbReference type="ARBA" id="ARBA00029447"/>
    </source>
</evidence>
<comment type="subcellular location">
    <subcellularLocation>
        <location evidence="1">Cell inner membrane</location>
        <topology evidence="1">Multi-pass membrane protein</topology>
    </subcellularLocation>
</comment>
<dbReference type="PROSITE" id="PS50885">
    <property type="entry name" value="HAMP"/>
    <property type="match status" value="1"/>
</dbReference>
<dbReference type="AlphaFoldDB" id="A0A0B6SA46"/>
<keyword evidence="2" id="KW-1003">Cell membrane</keyword>
<keyword evidence="5" id="KW-0997">Cell inner membrane</keyword>
<dbReference type="InterPro" id="IPR003660">
    <property type="entry name" value="HAMP_dom"/>
</dbReference>
<keyword evidence="9 11" id="KW-0807">Transducer</keyword>
<keyword evidence="3" id="KW-0488">Methylation</keyword>
<evidence type="ECO:0000259" key="15">
    <source>
        <dbReference type="PROSITE" id="PS50885"/>
    </source>
</evidence>
<dbReference type="GO" id="GO:0007165">
    <property type="term" value="P:signal transduction"/>
    <property type="evidence" value="ECO:0007669"/>
    <property type="project" value="UniProtKB-KW"/>
</dbReference>
<evidence type="ECO:0000313" key="16">
    <source>
        <dbReference type="EMBL" id="AJK50155.1"/>
    </source>
</evidence>
<dbReference type="PANTHER" id="PTHR43531">
    <property type="entry name" value="PROTEIN ICFG"/>
    <property type="match status" value="1"/>
</dbReference>
<proteinExistence type="inferred from homology"/>
<dbReference type="Gene3D" id="1.10.287.950">
    <property type="entry name" value="Methyl-accepting chemotaxis protein"/>
    <property type="match status" value="1"/>
</dbReference>
<dbReference type="CDD" id="cd11386">
    <property type="entry name" value="MCP_signal"/>
    <property type="match status" value="1"/>
</dbReference>